<evidence type="ECO:0000313" key="24">
    <source>
        <dbReference type="EMBL" id="KAJ8035987.1"/>
    </source>
</evidence>
<dbReference type="Pfam" id="PF01401">
    <property type="entry name" value="Peptidase_M2"/>
    <property type="match status" value="1"/>
</dbReference>
<comment type="caution">
    <text evidence="20">Lacks conserved residue(s) required for the propagation of feature annotation.</text>
</comment>
<proteinExistence type="inferred from homology"/>
<evidence type="ECO:0000256" key="17">
    <source>
        <dbReference type="PIRSR" id="PIRSR601548-3"/>
    </source>
</evidence>
<dbReference type="CDD" id="cd06461">
    <property type="entry name" value="M2_ACE"/>
    <property type="match status" value="1"/>
</dbReference>
<dbReference type="OrthoDB" id="10029630at2759"/>
<keyword evidence="8 21" id="KW-0482">Metalloprotease</keyword>
<feature type="binding site" evidence="17">
    <location>
        <position position="379"/>
    </location>
    <ligand>
        <name>Zn(2+)</name>
        <dbReference type="ChEBI" id="CHEBI:29105"/>
        <label>1</label>
        <note>catalytic</note>
    </ligand>
</feature>
<comment type="cofactor">
    <cofactor evidence="21">
        <name>Zn(2+)</name>
        <dbReference type="ChEBI" id="CHEBI:29105"/>
    </cofactor>
    <text evidence="21">Binds 1 zinc ion per subunit.</text>
</comment>
<dbReference type="PANTHER" id="PTHR10514:SF27">
    <property type="entry name" value="ANGIOTENSIN-CONVERTING ENZYME"/>
    <property type="match status" value="1"/>
</dbReference>
<comment type="similarity">
    <text evidence="1 20 21">Belongs to the peptidase M2 family.</text>
</comment>
<evidence type="ECO:0000256" key="7">
    <source>
        <dbReference type="ARBA" id="ARBA00022833"/>
    </source>
</evidence>
<feature type="binding site" evidence="16">
    <location>
        <position position="216"/>
    </location>
    <ligand>
        <name>chloride</name>
        <dbReference type="ChEBI" id="CHEBI:17996"/>
        <label>1</label>
    </ligand>
</feature>
<keyword evidence="25" id="KW-1185">Reference proteome</keyword>
<evidence type="ECO:0000256" key="1">
    <source>
        <dbReference type="ARBA" id="ARBA00008139"/>
    </source>
</evidence>
<dbReference type="AlphaFoldDB" id="A0A9Q1BZX4"/>
<feature type="chain" id="PRO_5040362101" description="Angiotensin-converting enzyme" evidence="23">
    <location>
        <begin position="26"/>
        <end position="648"/>
    </location>
</feature>
<dbReference type="Proteomes" id="UP001152320">
    <property type="component" value="Chromosome 9"/>
</dbReference>
<evidence type="ECO:0000256" key="3">
    <source>
        <dbReference type="ARBA" id="ARBA00022670"/>
    </source>
</evidence>
<dbReference type="GO" id="GO:0046872">
    <property type="term" value="F:metal ion binding"/>
    <property type="evidence" value="ECO:0007669"/>
    <property type="project" value="UniProtKB-KW"/>
</dbReference>
<evidence type="ECO:0000256" key="13">
    <source>
        <dbReference type="PIRSR" id="PIRSR601548-1"/>
    </source>
</evidence>
<dbReference type="PRINTS" id="PR00791">
    <property type="entry name" value="PEPDIPTASEA"/>
</dbReference>
<evidence type="ECO:0000256" key="23">
    <source>
        <dbReference type="SAM" id="SignalP"/>
    </source>
</evidence>
<accession>A0A9Q1BZX4</accession>
<comment type="caution">
    <text evidence="24">The sequence shown here is derived from an EMBL/GenBank/DDBJ whole genome shotgun (WGS) entry which is preliminary data.</text>
</comment>
<feature type="active site" description="Proton donor 1" evidence="13">
    <location>
        <position position="505"/>
    </location>
</feature>
<keyword evidence="4 17" id="KW-0479">Metal-binding</keyword>
<evidence type="ECO:0000256" key="22">
    <source>
        <dbReference type="SAM" id="Phobius"/>
    </source>
</evidence>
<feature type="disulfide bond" evidence="18 20">
    <location>
        <begin position="142"/>
        <end position="150"/>
    </location>
</feature>
<evidence type="ECO:0000256" key="9">
    <source>
        <dbReference type="ARBA" id="ARBA00023157"/>
    </source>
</evidence>
<gene>
    <name evidence="24" type="ORF">HOLleu_19836</name>
</gene>
<name>A0A9Q1BZX4_HOLLE</name>
<feature type="disulfide bond" evidence="18">
    <location>
        <begin position="530"/>
        <end position="542"/>
    </location>
</feature>
<dbReference type="EC" id="3.4.-.-" evidence="21"/>
<feature type="transmembrane region" description="Helical" evidence="22">
    <location>
        <begin position="619"/>
        <end position="643"/>
    </location>
</feature>
<keyword evidence="6 21" id="KW-0378">Hydrolase</keyword>
<dbReference type="GO" id="GO:0008237">
    <property type="term" value="F:metallopeptidase activity"/>
    <property type="evidence" value="ECO:0007669"/>
    <property type="project" value="UniProtKB-KW"/>
</dbReference>
<dbReference type="PROSITE" id="PS52011">
    <property type="entry name" value="PEPTIDASE_M2"/>
    <property type="match status" value="1"/>
</dbReference>
<feature type="active site" description="Proton donor 2" evidence="15">
    <location>
        <position position="505"/>
    </location>
</feature>
<feature type="glycosylation site" description="N-linked (GlcNAc...) asparagine; partial" evidence="14">
    <location>
        <position position="145"/>
    </location>
</feature>
<dbReference type="EMBL" id="JAIZAY010000009">
    <property type="protein sequence ID" value="KAJ8035987.1"/>
    <property type="molecule type" value="Genomic_DNA"/>
</dbReference>
<evidence type="ECO:0000256" key="15">
    <source>
        <dbReference type="PIRSR" id="PIRSR601548-11"/>
    </source>
</evidence>
<evidence type="ECO:0000256" key="5">
    <source>
        <dbReference type="ARBA" id="ARBA00022729"/>
    </source>
</evidence>
<dbReference type="GO" id="GO:0008241">
    <property type="term" value="F:peptidyl-dipeptidase activity"/>
    <property type="evidence" value="ECO:0007669"/>
    <property type="project" value="UniProtKB-EC"/>
</dbReference>
<evidence type="ECO:0000256" key="21">
    <source>
        <dbReference type="RuleBase" id="RU361144"/>
    </source>
</evidence>
<evidence type="ECO:0000256" key="20">
    <source>
        <dbReference type="PROSITE-ProRule" id="PRU01355"/>
    </source>
</evidence>
<organism evidence="24 25">
    <name type="scientific">Holothuria leucospilota</name>
    <name type="common">Black long sea cucumber</name>
    <name type="synonym">Mertensiothuria leucospilota</name>
    <dbReference type="NCBI Taxonomy" id="206669"/>
    <lineage>
        <taxon>Eukaryota</taxon>
        <taxon>Metazoa</taxon>
        <taxon>Echinodermata</taxon>
        <taxon>Eleutherozoa</taxon>
        <taxon>Echinozoa</taxon>
        <taxon>Holothuroidea</taxon>
        <taxon>Aspidochirotacea</taxon>
        <taxon>Aspidochirotida</taxon>
        <taxon>Holothuriidae</taxon>
        <taxon>Holothuria</taxon>
    </lineage>
</organism>
<keyword evidence="2 21" id="KW-0121">Carboxypeptidase</keyword>
<comment type="catalytic activity">
    <reaction evidence="11">
        <text>Release of a C-terminal dipeptide, oligopeptide-|-Xaa-Yaa, when Xaa is not Pro, and Yaa is neither Asp nor Glu. Thus, conversion of angiotensin I to angiotensin II, with increase in vasoconstrictor activity, but no action on angiotensin II.</text>
        <dbReference type="EC" id="3.4.15.1"/>
    </reaction>
</comment>
<sequence>MFTMGLKTLIVFGSLVLALSSTVYAGDNSNETQAIMFLEEYNERAQTVYPESIEISWTYNTDITEANQQAMIDSSLEVAQFAKDMQVQAQQFNRTGFSYDTNRQLEKLLYIGDAAMEDPDQLEELNTLQAQMETRYSTGEVCLNNSPDQCLELEPGLTRIMATSRNYDELFWAWDGWREAVGAPAREDYRRYVELKNIAAQANDQPDCGAYWRSWYETPDLQAQVEQLYNQLKPLYQQLHAYVRRKLYNVYGEDFINLRGPIPAHILGNMWAQSWTNLLDLVEPYPGKPTVDITPSLVSKGYTPLQMFQVSDEFFTSLGLIEMPQEFWDKSMIEKPDDGRSVVCHASAWDFYNQIDFRIKQCTDITMDDFITVHHEMGHVEYYLQYKEQPVVYRDGANPGFHEAVGDVLALSVSTPQHLYAVDLLDTVVEDDEADINYLMSMALDKIAFLPFGYLMDLWRWGVFDGSTPSSKYNEDWWKLRLEYQGIIPPMERNEGDFDPAAKYHIPASVPYIRYFISFVIQFQFHKSLCAAAGQEGPLYKCDIYQSEEAGTLLADMLKFGSSRPWPEAMEAITGQREMSAVPLVEYFQPLIDWLEEQNKNEYIGWDGAPEWRPAAPGVWTGAGVATSYSFTVLFVLLLGSFLMTKRF</sequence>
<evidence type="ECO:0000256" key="2">
    <source>
        <dbReference type="ARBA" id="ARBA00022645"/>
    </source>
</evidence>
<evidence type="ECO:0000256" key="6">
    <source>
        <dbReference type="ARBA" id="ARBA00022801"/>
    </source>
</evidence>
<feature type="binding site" evidence="16">
    <location>
        <position position="514"/>
    </location>
    <ligand>
        <name>chloride</name>
        <dbReference type="ChEBI" id="CHEBI:17996"/>
        <label>1</label>
    </ligand>
</feature>
<evidence type="ECO:0000256" key="16">
    <source>
        <dbReference type="PIRSR" id="PIRSR601548-2"/>
    </source>
</evidence>
<dbReference type="GO" id="GO:0006508">
    <property type="term" value="P:proteolysis"/>
    <property type="evidence" value="ECO:0007669"/>
    <property type="project" value="UniProtKB-KW"/>
</dbReference>
<dbReference type="FunFam" id="1.10.1370.30:FF:000004">
    <property type="entry name" value="Angiotensin-converting enzyme"/>
    <property type="match status" value="1"/>
</dbReference>
<evidence type="ECO:0000256" key="11">
    <source>
        <dbReference type="ARBA" id="ARBA00036868"/>
    </source>
</evidence>
<keyword evidence="22" id="KW-1133">Transmembrane helix</keyword>
<evidence type="ECO:0000256" key="8">
    <source>
        <dbReference type="ARBA" id="ARBA00023049"/>
    </source>
</evidence>
<protein>
    <recommendedName>
        <fullName evidence="12 21">Angiotensin-converting enzyme</fullName>
        <ecNumber evidence="21">3.4.-.-</ecNumber>
    </recommendedName>
</protein>
<feature type="active site" description="Proton acceptor 1" evidence="13">
    <location>
        <position position="376"/>
    </location>
</feature>
<feature type="binding site" evidence="17">
    <location>
        <position position="403"/>
    </location>
    <ligand>
        <name>Zn(2+)</name>
        <dbReference type="ChEBI" id="CHEBI:29105"/>
        <label>1</label>
        <note>catalytic</note>
    </ligand>
</feature>
<keyword evidence="22" id="KW-0472">Membrane</keyword>
<feature type="active site" description="Proton acceptor 2" evidence="15">
    <location>
        <position position="376"/>
    </location>
</feature>
<feature type="binding site" evidence="19">
    <location>
        <position position="379"/>
    </location>
    <ligand>
        <name>Zn(2+)</name>
        <dbReference type="ChEBI" id="CHEBI:29105"/>
        <label>2</label>
        <note>catalytic</note>
    </ligand>
</feature>
<evidence type="ECO:0000256" key="19">
    <source>
        <dbReference type="PIRSR" id="PIRSR601548-8"/>
    </source>
</evidence>
<evidence type="ECO:0000256" key="4">
    <source>
        <dbReference type="ARBA" id="ARBA00022723"/>
    </source>
</evidence>
<keyword evidence="5 23" id="KW-0732">Signal</keyword>
<evidence type="ECO:0000256" key="12">
    <source>
        <dbReference type="ARBA" id="ARBA00039858"/>
    </source>
</evidence>
<evidence type="ECO:0000256" key="18">
    <source>
        <dbReference type="PIRSR" id="PIRSR601548-4"/>
    </source>
</evidence>
<feature type="binding site" evidence="17">
    <location>
        <position position="375"/>
    </location>
    <ligand>
        <name>Zn(2+)</name>
        <dbReference type="ChEBI" id="CHEBI:29105"/>
        <label>1</label>
        <note>catalytic</note>
    </ligand>
</feature>
<evidence type="ECO:0000313" key="25">
    <source>
        <dbReference type="Proteomes" id="UP001152320"/>
    </source>
</evidence>
<evidence type="ECO:0000256" key="14">
    <source>
        <dbReference type="PIRSR" id="PIRSR601548-10"/>
    </source>
</evidence>
<dbReference type="SUPFAM" id="SSF55486">
    <property type="entry name" value="Metalloproteases ('zincins'), catalytic domain"/>
    <property type="match status" value="1"/>
</dbReference>
<feature type="binding site" evidence="19">
    <location>
        <position position="375"/>
    </location>
    <ligand>
        <name>Zn(2+)</name>
        <dbReference type="ChEBI" id="CHEBI:29105"/>
        <label>2</label>
        <note>catalytic</note>
    </ligand>
</feature>
<evidence type="ECO:0000256" key="10">
    <source>
        <dbReference type="ARBA" id="ARBA00023180"/>
    </source>
</evidence>
<feature type="binding site" evidence="19">
    <location>
        <position position="403"/>
    </location>
    <ligand>
        <name>Zn(2+)</name>
        <dbReference type="ChEBI" id="CHEBI:29105"/>
        <label>2</label>
        <note>catalytic</note>
    </ligand>
</feature>
<keyword evidence="7 17" id="KW-0862">Zinc</keyword>
<dbReference type="Gene3D" id="1.10.1370.30">
    <property type="match status" value="1"/>
</dbReference>
<dbReference type="GO" id="GO:0005886">
    <property type="term" value="C:plasma membrane"/>
    <property type="evidence" value="ECO:0007669"/>
    <property type="project" value="TreeGrafter"/>
</dbReference>
<keyword evidence="10 14" id="KW-0325">Glycoprotein</keyword>
<dbReference type="PANTHER" id="PTHR10514">
    <property type="entry name" value="ANGIOTENSIN-CONVERTING ENZYME"/>
    <property type="match status" value="1"/>
</dbReference>
<dbReference type="GO" id="GO:0004180">
    <property type="term" value="F:carboxypeptidase activity"/>
    <property type="evidence" value="ECO:0007669"/>
    <property type="project" value="UniProtKB-KW"/>
</dbReference>
<dbReference type="InterPro" id="IPR001548">
    <property type="entry name" value="Peptidase_M2"/>
</dbReference>
<reference evidence="24" key="1">
    <citation type="submission" date="2021-10" db="EMBL/GenBank/DDBJ databases">
        <title>Tropical sea cucumber genome reveals ecological adaptation and Cuvierian tubules defense mechanism.</title>
        <authorList>
            <person name="Chen T."/>
        </authorList>
    </citation>
    <scope>NUCLEOTIDE SEQUENCE</scope>
    <source>
        <strain evidence="24">Nanhai2018</strain>
        <tissue evidence="24">Muscle</tissue>
    </source>
</reference>
<keyword evidence="22" id="KW-0812">Transmembrane</keyword>
<keyword evidence="9 18" id="KW-1015">Disulfide bond</keyword>
<feature type="disulfide bond" evidence="18 20">
    <location>
        <begin position="344"/>
        <end position="362"/>
    </location>
</feature>
<keyword evidence="3 21" id="KW-0645">Protease</keyword>
<feature type="signal peptide" evidence="23">
    <location>
        <begin position="1"/>
        <end position="25"/>
    </location>
</feature>